<dbReference type="EMBL" id="NFEM01000149">
    <property type="protein sequence ID" value="OTZ94003.1"/>
    <property type="molecule type" value="Genomic_DNA"/>
</dbReference>
<accession>A0A9X6PZX7</accession>
<dbReference type="InterPro" id="IPR025074">
    <property type="entry name" value="DUF3942"/>
</dbReference>
<organism evidence="1 2">
    <name type="scientific">Bacillus thuringiensis</name>
    <dbReference type="NCBI Taxonomy" id="1428"/>
    <lineage>
        <taxon>Bacteria</taxon>
        <taxon>Bacillati</taxon>
        <taxon>Bacillota</taxon>
        <taxon>Bacilli</taxon>
        <taxon>Bacillales</taxon>
        <taxon>Bacillaceae</taxon>
        <taxon>Bacillus</taxon>
        <taxon>Bacillus cereus group</taxon>
    </lineage>
</organism>
<dbReference type="RefSeq" id="WP_080495951.1">
    <property type="nucleotide sequence ID" value="NZ_CAKJXA010000025.1"/>
</dbReference>
<comment type="caution">
    <text evidence="1">The sequence shown here is derived from an EMBL/GenBank/DDBJ whole genome shotgun (WGS) entry which is preliminary data.</text>
</comment>
<protein>
    <recommendedName>
        <fullName evidence="3">DUF3942 domain-containing protein</fullName>
    </recommendedName>
</protein>
<evidence type="ECO:0000313" key="2">
    <source>
        <dbReference type="Proteomes" id="UP000194551"/>
    </source>
</evidence>
<dbReference type="AlphaFoldDB" id="A0A9X6PZX7"/>
<dbReference type="Pfam" id="PF13078">
    <property type="entry name" value="DUF3942"/>
    <property type="match status" value="1"/>
</dbReference>
<dbReference type="Proteomes" id="UP000194551">
    <property type="component" value="Unassembled WGS sequence"/>
</dbReference>
<reference evidence="1 2" key="1">
    <citation type="submission" date="2016-10" db="EMBL/GenBank/DDBJ databases">
        <title>Comparative genomics of Bacillus thuringiensis reveals a path to pathogens against multiple invertebrate hosts.</title>
        <authorList>
            <person name="Zheng J."/>
            <person name="Gao Q."/>
            <person name="Liu H."/>
            <person name="Peng D."/>
            <person name="Ruan L."/>
            <person name="Sun M."/>
        </authorList>
    </citation>
    <scope>NUCLEOTIDE SEQUENCE [LARGE SCALE GENOMIC DNA]</scope>
    <source>
        <strain evidence="1">HD5</strain>
    </source>
</reference>
<sequence length="131" mass="15002">MSFKTEFVKKAKEYLGEDLEEKIIKSGHEAIIHKYLWSVVSEIGTVKNPTFHQRIGYSNTRIVMDNIEFKTEVKTENNTIAIEKIIDGELTSIDTIVVQDGELFALGRNTKFTTEILEDYLREAFGEKLGL</sequence>
<name>A0A9X6PZX7_BACTU</name>
<proteinExistence type="predicted"/>
<evidence type="ECO:0008006" key="3">
    <source>
        <dbReference type="Google" id="ProtNLM"/>
    </source>
</evidence>
<gene>
    <name evidence="1" type="ORF">BK774_31300</name>
</gene>
<evidence type="ECO:0000313" key="1">
    <source>
        <dbReference type="EMBL" id="OTZ94003.1"/>
    </source>
</evidence>